<dbReference type="GO" id="GO:0003700">
    <property type="term" value="F:DNA-binding transcription factor activity"/>
    <property type="evidence" value="ECO:0007669"/>
    <property type="project" value="TreeGrafter"/>
</dbReference>
<protein>
    <submittedName>
        <fullName evidence="2">Cyclic nucleotide-binding domain-containing protein</fullName>
    </submittedName>
</protein>
<dbReference type="Pfam" id="PF00027">
    <property type="entry name" value="cNMP_binding"/>
    <property type="match status" value="1"/>
</dbReference>
<organism evidence="2 3">
    <name type="scientific">Caenimonas koreensis DSM 17982</name>
    <dbReference type="NCBI Taxonomy" id="1121255"/>
    <lineage>
        <taxon>Bacteria</taxon>
        <taxon>Pseudomonadati</taxon>
        <taxon>Pseudomonadota</taxon>
        <taxon>Betaproteobacteria</taxon>
        <taxon>Burkholderiales</taxon>
        <taxon>Comamonadaceae</taxon>
        <taxon>Caenimonas</taxon>
    </lineage>
</organism>
<sequence length="163" mass="17506">MNAPLHLPLRFDLQGLVQATNTAVSNDAFTPSLTPAQWELLGGYLTPFALKQGQVLIEQGALDRTLYIVESGQLSVHYKDGKERVRLAIVGPGSAVGEGSFFTRGARSATVQAAGPSKIWCLTPIRFTELSNRQPAVALEIALALGSLVARRLVNKPKRVAVT</sequence>
<dbReference type="PROSITE" id="PS50042">
    <property type="entry name" value="CNMP_BINDING_3"/>
    <property type="match status" value="1"/>
</dbReference>
<name>A0A844AS52_9BURK</name>
<dbReference type="GO" id="GO:0005829">
    <property type="term" value="C:cytosol"/>
    <property type="evidence" value="ECO:0007669"/>
    <property type="project" value="TreeGrafter"/>
</dbReference>
<dbReference type="InterPro" id="IPR018490">
    <property type="entry name" value="cNMP-bd_dom_sf"/>
</dbReference>
<evidence type="ECO:0000313" key="2">
    <source>
        <dbReference type="EMBL" id="MRD46894.1"/>
    </source>
</evidence>
<dbReference type="EMBL" id="WJBU01000005">
    <property type="protein sequence ID" value="MRD46894.1"/>
    <property type="molecule type" value="Genomic_DNA"/>
</dbReference>
<dbReference type="CDD" id="cd00038">
    <property type="entry name" value="CAP_ED"/>
    <property type="match status" value="1"/>
</dbReference>
<evidence type="ECO:0000313" key="3">
    <source>
        <dbReference type="Proteomes" id="UP000487350"/>
    </source>
</evidence>
<accession>A0A844AS52</accession>
<dbReference type="InterPro" id="IPR000595">
    <property type="entry name" value="cNMP-bd_dom"/>
</dbReference>
<dbReference type="SMART" id="SM00100">
    <property type="entry name" value="cNMP"/>
    <property type="match status" value="1"/>
</dbReference>
<dbReference type="Gene3D" id="2.60.120.10">
    <property type="entry name" value="Jelly Rolls"/>
    <property type="match status" value="1"/>
</dbReference>
<proteinExistence type="predicted"/>
<comment type="caution">
    <text evidence="2">The sequence shown here is derived from an EMBL/GenBank/DDBJ whole genome shotgun (WGS) entry which is preliminary data.</text>
</comment>
<dbReference type="OrthoDB" id="8900094at2"/>
<keyword evidence="3" id="KW-1185">Reference proteome</keyword>
<dbReference type="RefSeq" id="WP_153584225.1">
    <property type="nucleotide sequence ID" value="NZ_WJBU01000005.1"/>
</dbReference>
<evidence type="ECO:0000259" key="1">
    <source>
        <dbReference type="PROSITE" id="PS50042"/>
    </source>
</evidence>
<feature type="domain" description="Cyclic nucleotide-binding" evidence="1">
    <location>
        <begin position="29"/>
        <end position="130"/>
    </location>
</feature>
<reference evidence="2 3" key="1">
    <citation type="submission" date="2019-11" db="EMBL/GenBank/DDBJ databases">
        <title>Caenimonas koreensis gen. nov., sp. nov., isolated from activated sludge.</title>
        <authorList>
            <person name="Seung H.R."/>
        </authorList>
    </citation>
    <scope>NUCLEOTIDE SEQUENCE [LARGE SCALE GENOMIC DNA]</scope>
    <source>
        <strain evidence="2 3">EMB320</strain>
    </source>
</reference>
<dbReference type="PANTHER" id="PTHR24567:SF74">
    <property type="entry name" value="HTH-TYPE TRANSCRIPTIONAL REGULATOR ARCR"/>
    <property type="match status" value="1"/>
</dbReference>
<gene>
    <name evidence="2" type="ORF">GHT07_06375</name>
</gene>
<dbReference type="Proteomes" id="UP000487350">
    <property type="component" value="Unassembled WGS sequence"/>
</dbReference>
<dbReference type="PANTHER" id="PTHR24567">
    <property type="entry name" value="CRP FAMILY TRANSCRIPTIONAL REGULATORY PROTEIN"/>
    <property type="match status" value="1"/>
</dbReference>
<dbReference type="SUPFAM" id="SSF51206">
    <property type="entry name" value="cAMP-binding domain-like"/>
    <property type="match status" value="1"/>
</dbReference>
<dbReference type="AlphaFoldDB" id="A0A844AS52"/>
<dbReference type="InterPro" id="IPR014710">
    <property type="entry name" value="RmlC-like_jellyroll"/>
</dbReference>
<dbReference type="InterPro" id="IPR050397">
    <property type="entry name" value="Env_Response_Regulators"/>
</dbReference>